<feature type="region of interest" description="Disordered" evidence="1">
    <location>
        <begin position="887"/>
        <end position="960"/>
    </location>
</feature>
<dbReference type="Pfam" id="PF22863">
    <property type="entry name" value="TraI_middle"/>
    <property type="match status" value="1"/>
</dbReference>
<evidence type="ECO:0000256" key="1">
    <source>
        <dbReference type="SAM" id="MobiDB-lite"/>
    </source>
</evidence>
<dbReference type="OrthoDB" id="279005at2"/>
<dbReference type="InterPro" id="IPR040677">
    <property type="entry name" value="LPD7"/>
</dbReference>
<proteinExistence type="predicted"/>
<dbReference type="InterPro" id="IPR005094">
    <property type="entry name" value="Endonuclease_MobA/VirD2"/>
</dbReference>
<accession>A0A1Y3C602</accession>
<evidence type="ECO:0000259" key="4">
    <source>
        <dbReference type="Pfam" id="PF22863"/>
    </source>
</evidence>
<protein>
    <submittedName>
        <fullName evidence="5">DNA primase</fullName>
    </submittedName>
</protein>
<dbReference type="Proteomes" id="UP000242765">
    <property type="component" value="Unassembled WGS sequence"/>
</dbReference>
<reference evidence="5 6" key="1">
    <citation type="submission" date="2017-04" db="EMBL/GenBank/DDBJ databases">
        <title>High diversity of culturable Acinetobacter species in natural soil and water ecosystems.</title>
        <authorList>
            <person name="Nemec A."/>
            <person name="Radolfova-Krizova L."/>
        </authorList>
    </citation>
    <scope>NUCLEOTIDE SEQUENCE [LARGE SCALE GENOMIC DNA]</scope>
    <source>
        <strain evidence="5 6">ANC 4999</strain>
    </source>
</reference>
<dbReference type="Pfam" id="PF03432">
    <property type="entry name" value="Relaxase"/>
    <property type="match status" value="1"/>
</dbReference>
<evidence type="ECO:0000259" key="3">
    <source>
        <dbReference type="Pfam" id="PF18821"/>
    </source>
</evidence>
<dbReference type="Pfam" id="PF18821">
    <property type="entry name" value="LPD7"/>
    <property type="match status" value="1"/>
</dbReference>
<feature type="domain" description="TraI-like middle" evidence="4">
    <location>
        <begin position="242"/>
        <end position="319"/>
    </location>
</feature>
<name>A0A1Y3C602_9GAMM</name>
<evidence type="ECO:0000313" key="6">
    <source>
        <dbReference type="Proteomes" id="UP000242765"/>
    </source>
</evidence>
<feature type="domain" description="MobA/VirD2-like nuclease" evidence="2">
    <location>
        <begin position="60"/>
        <end position="183"/>
    </location>
</feature>
<dbReference type="RefSeq" id="WP_086204697.1">
    <property type="nucleotide sequence ID" value="NZ_NEGB01000013.1"/>
</dbReference>
<feature type="compositionally biased region" description="Polar residues" evidence="1">
    <location>
        <begin position="933"/>
        <end position="952"/>
    </location>
</feature>
<comment type="caution">
    <text evidence="5">The sequence shown here is derived from an EMBL/GenBank/DDBJ whole genome shotgun (WGS) entry which is preliminary data.</text>
</comment>
<dbReference type="InterPro" id="IPR054462">
    <property type="entry name" value="TraI_M"/>
</dbReference>
<sequence length="960" mass="111996">MIIKVIPNTIGSSVEDRVTGLSDYIHHPKQTRSQHLSDYIHQLHPSFDQDLLSEKCVYSNSRNFLDDDPHYQKIEMSQTASLNSRVIDPIVHMVGSFKKFEVPTTEQLEEQIDILAKHLGAEELQMQYAMHLDTDNVHFHLIINKVHPFKKNKHNENKVIDLGGGWILNAVHRAVAEIEAKQRWVSEPNPLFIYKHETGQCEKNPDYVPQPDAEKIDSKIRDLEHRHQQKSRMSHEISEEINYQYYIERDIQQVMSSAENWGSWHQGLAQHGILYEKKRSGSIFKIQTSEKQTLTFKASLFCNKQVTLKNLEKQWGDFTHHDVDHKIIPLIKLSDTVQHAQSAETTVHSYHLFKNEDFLVKDLHDIYLEMKSEKDSISTKRRDEYLEVSFENEIYKHNKQHFLKNLQQQFPEQSSDVIFTLLHYQHHADQMNSRVLQRKNYNAQHANLSQKTSQTLQKNVPYSSSFDSSKITSYADFLKHIPVLNHLLMQQQFLFDQRQSKNFIRQYNPNIKTARILFDQHQPNEPIAIQNQYGVLVFSNYSISRLQQCIKVLGVSEKASLRGSSEFKALCYTTLSDLKENKNIVDTNQERVLPSFTKLSQQEIESCFTFLFEQFRSTSNVQSTALIKTCLLLNCCGVHMNQLQSILRNCVDQNDILDLSVENQTILLQRVRNLVYIQPIKLNKQYFNSTEIEQTWQLYFSLQTAPPILDEKQKYRSETVSSISLSELTLIPKNEANKTFQHAENLAELDFLQMQQYFEYSRRIQLKKKQEAELLNTFKSEKQISMPSQQNRKMCFPREKYTVEYKFGQKFYLDQKKIAFFETKNTSEIVVVSHQHEHIRDALLLARDKFGVVLVDGTDEFKRQVQEIAHKENIKIIFDTPLQQRVNDSIENNPVGDSATKNDRAEPKSPTKELNLEPKDPNIVNNEGKADNFYNNQSVTASSSRKASTPKNSYDYRSGF</sequence>
<evidence type="ECO:0000259" key="2">
    <source>
        <dbReference type="Pfam" id="PF03432"/>
    </source>
</evidence>
<organism evidence="5 6">
    <name type="scientific">Acinetobacter silvestris</name>
    <dbReference type="NCBI Taxonomy" id="1977882"/>
    <lineage>
        <taxon>Bacteria</taxon>
        <taxon>Pseudomonadati</taxon>
        <taxon>Pseudomonadota</taxon>
        <taxon>Gammaproteobacteria</taxon>
        <taxon>Moraxellales</taxon>
        <taxon>Moraxellaceae</taxon>
        <taxon>Acinetobacter</taxon>
    </lineage>
</organism>
<feature type="compositionally biased region" description="Basic and acidic residues" evidence="1">
    <location>
        <begin position="900"/>
        <end position="920"/>
    </location>
</feature>
<gene>
    <name evidence="5" type="ORF">B9T28_14540</name>
</gene>
<dbReference type="EMBL" id="NEGB01000013">
    <property type="protein sequence ID" value="OTG62449.1"/>
    <property type="molecule type" value="Genomic_DNA"/>
</dbReference>
<evidence type="ECO:0000313" key="5">
    <source>
        <dbReference type="EMBL" id="OTG62449.1"/>
    </source>
</evidence>
<dbReference type="STRING" id="1977882.B9T28_14540"/>
<keyword evidence="6" id="KW-1185">Reference proteome</keyword>
<feature type="domain" description="Large polyvalent protein-associated" evidence="3">
    <location>
        <begin position="802"/>
        <end position="886"/>
    </location>
</feature>
<dbReference type="AlphaFoldDB" id="A0A1Y3C602"/>